<evidence type="ECO:0000256" key="2">
    <source>
        <dbReference type="ARBA" id="ARBA00022448"/>
    </source>
</evidence>
<dbReference type="PANTHER" id="PTHR42734:SF17">
    <property type="entry name" value="METAL TRANSPORT SYSTEM ATP-BINDING PROTEIN TM_0124-RELATED"/>
    <property type="match status" value="1"/>
</dbReference>
<keyword evidence="4 6" id="KW-0067">ATP-binding</keyword>
<dbReference type="InterPro" id="IPR017871">
    <property type="entry name" value="ABC_transporter-like_CS"/>
</dbReference>
<dbReference type="PROSITE" id="PS00211">
    <property type="entry name" value="ABC_TRANSPORTER_1"/>
    <property type="match status" value="1"/>
</dbReference>
<dbReference type="FunFam" id="3.40.50.300:FF:000134">
    <property type="entry name" value="Iron-enterobactin ABC transporter ATP-binding protein"/>
    <property type="match status" value="1"/>
</dbReference>
<gene>
    <name evidence="6" type="ORF">GTO91_03760</name>
</gene>
<accession>A0A845L1Y4</accession>
<dbReference type="GO" id="GO:0016887">
    <property type="term" value="F:ATP hydrolysis activity"/>
    <property type="evidence" value="ECO:0007669"/>
    <property type="project" value="InterPro"/>
</dbReference>
<evidence type="ECO:0000313" key="6">
    <source>
        <dbReference type="EMBL" id="MZP28824.1"/>
    </source>
</evidence>
<dbReference type="GO" id="GO:0005524">
    <property type="term" value="F:ATP binding"/>
    <property type="evidence" value="ECO:0007669"/>
    <property type="project" value="UniProtKB-KW"/>
</dbReference>
<dbReference type="InterPro" id="IPR003593">
    <property type="entry name" value="AAA+_ATPase"/>
</dbReference>
<dbReference type="InterPro" id="IPR050153">
    <property type="entry name" value="Metal_Ion_Import_ABC"/>
</dbReference>
<evidence type="ECO:0000256" key="3">
    <source>
        <dbReference type="ARBA" id="ARBA00022741"/>
    </source>
</evidence>
<sequence>MQAPPDLWQSDKNLLVEARNLSFRYGHQETLSDIQLNIYRGDFLGIIGPNGSGKSTLLRLLLGLLSPEQGQVLLWGEPLAQFRQWSRIGYVPQKATAFNAAFPATVREVVAAGRLGRKGLFGRLNSADREIIDQSLATVGMDAFADRLIGHLSGGQQQRVFIAQALAGEPEILFLDEPTVGVDAEQEEQFYGLLERLNSESAMTIVIVSHDIGAVTERVNKLVCLNRRLFFHGEVSGFKARQSEILSLLYGHPVQMIRHGH</sequence>
<dbReference type="PANTHER" id="PTHR42734">
    <property type="entry name" value="METAL TRANSPORT SYSTEM ATP-BINDING PROTEIN TM_0124-RELATED"/>
    <property type="match status" value="1"/>
</dbReference>
<dbReference type="CDD" id="cd03235">
    <property type="entry name" value="ABC_Metallic_Cations"/>
    <property type="match status" value="1"/>
</dbReference>
<evidence type="ECO:0000313" key="7">
    <source>
        <dbReference type="Proteomes" id="UP000463470"/>
    </source>
</evidence>
<dbReference type="SMART" id="SM00382">
    <property type="entry name" value="AAA"/>
    <property type="match status" value="1"/>
</dbReference>
<evidence type="ECO:0000256" key="4">
    <source>
        <dbReference type="ARBA" id="ARBA00022840"/>
    </source>
</evidence>
<dbReference type="Pfam" id="PF00005">
    <property type="entry name" value="ABC_tran"/>
    <property type="match status" value="1"/>
</dbReference>
<evidence type="ECO:0000259" key="5">
    <source>
        <dbReference type="PROSITE" id="PS50893"/>
    </source>
</evidence>
<dbReference type="PROSITE" id="PS50893">
    <property type="entry name" value="ABC_TRANSPORTER_2"/>
    <property type="match status" value="1"/>
</dbReference>
<name>A0A845L1Y4_9FIRM</name>
<dbReference type="InterPro" id="IPR027417">
    <property type="entry name" value="P-loop_NTPase"/>
</dbReference>
<keyword evidence="3" id="KW-0547">Nucleotide-binding</keyword>
<keyword evidence="7" id="KW-1185">Reference proteome</keyword>
<dbReference type="Gene3D" id="3.40.50.300">
    <property type="entry name" value="P-loop containing nucleotide triphosphate hydrolases"/>
    <property type="match status" value="1"/>
</dbReference>
<dbReference type="Proteomes" id="UP000463470">
    <property type="component" value="Unassembled WGS sequence"/>
</dbReference>
<dbReference type="InterPro" id="IPR003439">
    <property type="entry name" value="ABC_transporter-like_ATP-bd"/>
</dbReference>
<reference evidence="6 7" key="1">
    <citation type="submission" date="2020-01" db="EMBL/GenBank/DDBJ databases">
        <title>Whole-genome sequence of Heliobacterium undosum DSM 13378.</title>
        <authorList>
            <person name="Kyndt J.A."/>
            <person name="Meyer T.E."/>
        </authorList>
    </citation>
    <scope>NUCLEOTIDE SEQUENCE [LARGE SCALE GENOMIC DNA]</scope>
    <source>
        <strain evidence="6 7">DSM 13378</strain>
    </source>
</reference>
<feature type="domain" description="ABC transporter" evidence="5">
    <location>
        <begin position="16"/>
        <end position="258"/>
    </location>
</feature>
<dbReference type="EMBL" id="WXEY01000002">
    <property type="protein sequence ID" value="MZP28824.1"/>
    <property type="molecule type" value="Genomic_DNA"/>
</dbReference>
<evidence type="ECO:0000256" key="1">
    <source>
        <dbReference type="ARBA" id="ARBA00005417"/>
    </source>
</evidence>
<comment type="caution">
    <text evidence="6">The sequence shown here is derived from an EMBL/GenBank/DDBJ whole genome shotgun (WGS) entry which is preliminary data.</text>
</comment>
<keyword evidence="2" id="KW-0813">Transport</keyword>
<organism evidence="6 7">
    <name type="scientific">Heliomicrobium undosum</name>
    <dbReference type="NCBI Taxonomy" id="121734"/>
    <lineage>
        <taxon>Bacteria</taxon>
        <taxon>Bacillati</taxon>
        <taxon>Bacillota</taxon>
        <taxon>Clostridia</taxon>
        <taxon>Eubacteriales</taxon>
        <taxon>Heliobacteriaceae</taxon>
        <taxon>Heliomicrobium</taxon>
    </lineage>
</organism>
<dbReference type="AlphaFoldDB" id="A0A845L1Y4"/>
<dbReference type="OrthoDB" id="9806726at2"/>
<dbReference type="SUPFAM" id="SSF52540">
    <property type="entry name" value="P-loop containing nucleoside triphosphate hydrolases"/>
    <property type="match status" value="1"/>
</dbReference>
<proteinExistence type="inferred from homology"/>
<protein>
    <submittedName>
        <fullName evidence="6">ATP-binding cassette domain-containing protein</fullName>
    </submittedName>
</protein>
<comment type="similarity">
    <text evidence="1">Belongs to the ABC transporter superfamily.</text>
</comment>